<keyword evidence="3" id="KW-1185">Reference proteome</keyword>
<evidence type="ECO:0000313" key="3">
    <source>
        <dbReference type="Proteomes" id="UP000319499"/>
    </source>
</evidence>
<dbReference type="EMBL" id="SELH01000011">
    <property type="protein sequence ID" value="TWP30650.1"/>
    <property type="molecule type" value="Genomic_DNA"/>
</dbReference>
<name>A0A563DKE4_9FLAO</name>
<dbReference type="RefSeq" id="WP_146291324.1">
    <property type="nucleotide sequence ID" value="NZ_SELH01000011.1"/>
</dbReference>
<sequence>MTFYNSGNLVHSAIKEVQKQTYKKIEIICVNDGFQDETLSLLKKYQQEDNRIIIINKNNEGGAHNALAAGQKVVKGKYILTFDHDDKLGEDAFEQAVVSMEQNPDWGISLFKVKIMDEDGDLLESRPQPKNILTAKEAVKATVIRFKYAFRCLYKREVFQSFSYYKKEP</sequence>
<reference evidence="2 3" key="1">
    <citation type="submission" date="2019-02" db="EMBL/GenBank/DDBJ databases">
        <title>Apibacter muscae sp. nov.: a novel member of the house fly microbiota.</title>
        <authorList>
            <person name="Park R."/>
        </authorList>
    </citation>
    <scope>NUCLEOTIDE SEQUENCE [LARGE SCALE GENOMIC DNA]</scope>
    <source>
        <strain evidence="2 3">AL1</strain>
    </source>
</reference>
<dbReference type="Pfam" id="PF00535">
    <property type="entry name" value="Glycos_transf_2"/>
    <property type="match status" value="1"/>
</dbReference>
<dbReference type="PANTHER" id="PTHR22916:SF3">
    <property type="entry name" value="UDP-GLCNAC:BETAGAL BETA-1,3-N-ACETYLGLUCOSAMINYLTRANSFERASE-LIKE PROTEIN 1"/>
    <property type="match status" value="1"/>
</dbReference>
<dbReference type="InterPro" id="IPR001173">
    <property type="entry name" value="Glyco_trans_2-like"/>
</dbReference>
<gene>
    <name evidence="2" type="ORF">ETU09_01220</name>
</gene>
<dbReference type="Gene3D" id="3.90.550.10">
    <property type="entry name" value="Spore Coat Polysaccharide Biosynthesis Protein SpsA, Chain A"/>
    <property type="match status" value="1"/>
</dbReference>
<keyword evidence="2" id="KW-0808">Transferase</keyword>
<dbReference type="PANTHER" id="PTHR22916">
    <property type="entry name" value="GLYCOSYLTRANSFERASE"/>
    <property type="match status" value="1"/>
</dbReference>
<evidence type="ECO:0000313" key="2">
    <source>
        <dbReference type="EMBL" id="TWP30650.1"/>
    </source>
</evidence>
<dbReference type="SUPFAM" id="SSF53448">
    <property type="entry name" value="Nucleotide-diphospho-sugar transferases"/>
    <property type="match status" value="1"/>
</dbReference>
<feature type="domain" description="Glycosyltransferase 2-like" evidence="1">
    <location>
        <begin position="1"/>
        <end position="160"/>
    </location>
</feature>
<dbReference type="CDD" id="cd00761">
    <property type="entry name" value="Glyco_tranf_GTA_type"/>
    <property type="match status" value="1"/>
</dbReference>
<organism evidence="2 3">
    <name type="scientific">Apibacter muscae</name>
    <dbReference type="NCBI Taxonomy" id="2509004"/>
    <lineage>
        <taxon>Bacteria</taxon>
        <taxon>Pseudomonadati</taxon>
        <taxon>Bacteroidota</taxon>
        <taxon>Flavobacteriia</taxon>
        <taxon>Flavobacteriales</taxon>
        <taxon>Weeksellaceae</taxon>
        <taxon>Apibacter</taxon>
    </lineage>
</organism>
<comment type="caution">
    <text evidence="2">The sequence shown here is derived from an EMBL/GenBank/DDBJ whole genome shotgun (WGS) entry which is preliminary data.</text>
</comment>
<evidence type="ECO:0000259" key="1">
    <source>
        <dbReference type="Pfam" id="PF00535"/>
    </source>
</evidence>
<proteinExistence type="predicted"/>
<dbReference type="AlphaFoldDB" id="A0A563DKE4"/>
<dbReference type="InterPro" id="IPR029044">
    <property type="entry name" value="Nucleotide-diphossugar_trans"/>
</dbReference>
<accession>A0A563DKE4</accession>
<dbReference type="OrthoDB" id="396512at2"/>
<dbReference type="GO" id="GO:0016758">
    <property type="term" value="F:hexosyltransferase activity"/>
    <property type="evidence" value="ECO:0007669"/>
    <property type="project" value="UniProtKB-ARBA"/>
</dbReference>
<dbReference type="Proteomes" id="UP000319499">
    <property type="component" value="Unassembled WGS sequence"/>
</dbReference>
<protein>
    <submittedName>
        <fullName evidence="2">Glycosyltransferase family 2 protein</fullName>
    </submittedName>
</protein>